<dbReference type="Proteomes" id="UP000001399">
    <property type="component" value="Chromosome"/>
</dbReference>
<reference evidence="2" key="1">
    <citation type="journal article" date="2011" name="J. Bacteriol.">
        <title>Genome sequences of eight morphologically diverse alphaproteobacteria.</title>
        <authorList>
            <consortium name="US DOE Joint Genome Institute"/>
            <person name="Brown P.J."/>
            <person name="Kysela D.T."/>
            <person name="Buechlein A."/>
            <person name="Hemmerich C."/>
            <person name="Brun Y.V."/>
        </authorList>
    </citation>
    <scope>NUCLEOTIDE SEQUENCE [LARGE SCALE GENOMIC DNA]</scope>
    <source>
        <strain evidence="2">ATCC 17100 / ATH 3.1.1 / DSM 162 / LMG 4299</strain>
    </source>
</reference>
<accession>E3I353</accession>
<dbReference type="AlphaFoldDB" id="E3I353"/>
<sequence>MLGPFGAELYFVDLKRVSRRLRSQTLLFIIFTSVFAALSCGHNQLGRRRSGGISGGGVINCLLRRPSIMHRFNFSVSANLHQAVNEPGIYSVLNKSAVSHPLQCSVWINQQNIMELSRRAGFRLDHEKLPKLFHALTPSINSTLSKKSGLCGKSNRVLNDDDGVIR</sequence>
<protein>
    <submittedName>
        <fullName evidence="1">Uncharacterized protein</fullName>
    </submittedName>
</protein>
<dbReference type="STRING" id="648757.Rvan_2189"/>
<evidence type="ECO:0000313" key="1">
    <source>
        <dbReference type="EMBL" id="ADP71414.1"/>
    </source>
</evidence>
<gene>
    <name evidence="1" type="ordered locus">Rvan_2189</name>
</gene>
<dbReference type="HOGENOM" id="CLU_1601424_0_0_5"/>
<dbReference type="KEGG" id="rva:Rvan_2189"/>
<proteinExistence type="predicted"/>
<dbReference type="EMBL" id="CP002292">
    <property type="protein sequence ID" value="ADP71414.1"/>
    <property type="molecule type" value="Genomic_DNA"/>
</dbReference>
<keyword evidence="2" id="KW-1185">Reference proteome</keyword>
<name>E3I353_RHOVT</name>
<evidence type="ECO:0000313" key="2">
    <source>
        <dbReference type="Proteomes" id="UP000001399"/>
    </source>
</evidence>
<organism evidence="1 2">
    <name type="scientific">Rhodomicrobium vannielii (strain ATCC 17100 / DSM 162 / LMG 4299 / NCIMB 10020 / ATH 3.1.1)</name>
    <dbReference type="NCBI Taxonomy" id="648757"/>
    <lineage>
        <taxon>Bacteria</taxon>
        <taxon>Pseudomonadati</taxon>
        <taxon>Pseudomonadota</taxon>
        <taxon>Alphaproteobacteria</taxon>
        <taxon>Hyphomicrobiales</taxon>
        <taxon>Hyphomicrobiaceae</taxon>
        <taxon>Rhodomicrobium</taxon>
    </lineage>
</organism>